<evidence type="ECO:0000256" key="3">
    <source>
        <dbReference type="ARBA" id="ARBA00022737"/>
    </source>
</evidence>
<dbReference type="Gramene" id="RZC67592">
    <property type="protein sequence ID" value="RZC67592"/>
    <property type="gene ID" value="C5167_011281"/>
</dbReference>
<dbReference type="FunFam" id="2.130.10.10:FF:000609">
    <property type="entry name" value="Serine/threonine-protein phosphatase 2A 55 kDa regulatory subunit B"/>
    <property type="match status" value="1"/>
</dbReference>
<dbReference type="EMBL" id="CM010720">
    <property type="protein sequence ID" value="RZC67592.1"/>
    <property type="molecule type" value="Genomic_DNA"/>
</dbReference>
<reference evidence="5 6" key="1">
    <citation type="journal article" date="2018" name="Science">
        <title>The opium poppy genome and morphinan production.</title>
        <authorList>
            <person name="Guo L."/>
            <person name="Winzer T."/>
            <person name="Yang X."/>
            <person name="Li Y."/>
            <person name="Ning Z."/>
            <person name="He Z."/>
            <person name="Teodor R."/>
            <person name="Lu Y."/>
            <person name="Bowser T.A."/>
            <person name="Graham I.A."/>
            <person name="Ye K."/>
        </authorList>
    </citation>
    <scope>NUCLEOTIDE SEQUENCE [LARGE SCALE GENOMIC DNA]</scope>
    <source>
        <strain evidence="6">cv. HN1</strain>
        <tissue evidence="5">Leaves</tissue>
    </source>
</reference>
<proteinExistence type="inferred from homology"/>
<dbReference type="Pfam" id="PF04782">
    <property type="entry name" value="DUF632"/>
    <property type="match status" value="1"/>
</dbReference>
<dbReference type="Proteomes" id="UP000316621">
    <property type="component" value="Chromosome 6"/>
</dbReference>
<evidence type="ECO:0000256" key="2">
    <source>
        <dbReference type="ARBA" id="ARBA00022574"/>
    </source>
</evidence>
<dbReference type="InterPro" id="IPR036322">
    <property type="entry name" value="WD40_repeat_dom_sf"/>
</dbReference>
<dbReference type="SUPFAM" id="SSF50978">
    <property type="entry name" value="WD40 repeat-like"/>
    <property type="match status" value="1"/>
</dbReference>
<dbReference type="AlphaFoldDB" id="A0A4Y7K5H4"/>
<dbReference type="PRINTS" id="PR00600">
    <property type="entry name" value="PP2APR55"/>
</dbReference>
<name>A0A4Y7K5H4_PAPSO</name>
<gene>
    <name evidence="5" type="ORF">C5167_011281</name>
</gene>
<dbReference type="InterPro" id="IPR006867">
    <property type="entry name" value="DUF632"/>
</dbReference>
<dbReference type="GO" id="GO:0019888">
    <property type="term" value="F:protein phosphatase regulator activity"/>
    <property type="evidence" value="ECO:0007669"/>
    <property type="project" value="InterPro"/>
</dbReference>
<dbReference type="GO" id="GO:0000159">
    <property type="term" value="C:protein phosphatase type 2A complex"/>
    <property type="evidence" value="ECO:0007669"/>
    <property type="project" value="InterPro"/>
</dbReference>
<evidence type="ECO:0000313" key="6">
    <source>
        <dbReference type="Proteomes" id="UP000316621"/>
    </source>
</evidence>
<keyword evidence="3" id="KW-0677">Repeat</keyword>
<evidence type="ECO:0000313" key="5">
    <source>
        <dbReference type="EMBL" id="RZC67592.1"/>
    </source>
</evidence>
<comment type="similarity">
    <text evidence="1">Belongs to the phosphatase 2A regulatory subunit B family.</text>
</comment>
<sequence>MKIKFISVKIDWGFTSKPPLEIKYQLDTSVLAEQGPKSHFSTLERLLAWEKKLYQEVKKTDGKDVIYLVTGDRGGQVVLFEKTDGKDFTFRKELEKTDYSIARHPKSRYKTEFQSHELEFDYLKSLEIYEKINKVRWCQTSNGALFLLSTNDKTVKYWKVQEKKIKNVAEVNLDTSGAKSNGGIPGKIGAGSDFVFPPGGIPSLHLPVIVGQETNLVPRCRRVFAHALDYHINSIANNRNSTQGWSCV</sequence>
<dbReference type="InterPro" id="IPR000009">
    <property type="entry name" value="PP2A_PR55"/>
</dbReference>
<evidence type="ECO:0000259" key="4">
    <source>
        <dbReference type="Pfam" id="PF04782"/>
    </source>
</evidence>
<evidence type="ECO:0000256" key="1">
    <source>
        <dbReference type="ARBA" id="ARBA00008259"/>
    </source>
</evidence>
<feature type="domain" description="DUF632" evidence="4">
    <location>
        <begin position="10"/>
        <end position="65"/>
    </location>
</feature>
<accession>A0A4Y7K5H4</accession>
<organism evidence="5 6">
    <name type="scientific">Papaver somniferum</name>
    <name type="common">Opium poppy</name>
    <dbReference type="NCBI Taxonomy" id="3469"/>
    <lineage>
        <taxon>Eukaryota</taxon>
        <taxon>Viridiplantae</taxon>
        <taxon>Streptophyta</taxon>
        <taxon>Embryophyta</taxon>
        <taxon>Tracheophyta</taxon>
        <taxon>Spermatophyta</taxon>
        <taxon>Magnoliopsida</taxon>
        <taxon>Ranunculales</taxon>
        <taxon>Papaveraceae</taxon>
        <taxon>Papaveroideae</taxon>
        <taxon>Papaver</taxon>
    </lineage>
</organism>
<keyword evidence="6" id="KW-1185">Reference proteome</keyword>
<protein>
    <recommendedName>
        <fullName evidence="4">DUF632 domain-containing protein</fullName>
    </recommendedName>
</protein>
<dbReference type="PANTHER" id="PTHR11871">
    <property type="entry name" value="PROTEIN PHOSPHATASE PP2A REGULATORY SUBUNIT B"/>
    <property type="match status" value="1"/>
</dbReference>
<dbReference type="STRING" id="3469.A0A4Y7K5H4"/>
<keyword evidence="2" id="KW-0853">WD repeat</keyword>